<dbReference type="EMBL" id="LXEY01000004">
    <property type="protein sequence ID" value="OAV63065.1"/>
    <property type="molecule type" value="Genomic_DNA"/>
</dbReference>
<keyword evidence="4" id="KW-0472">Membrane</keyword>
<dbReference type="STRING" id="1837282.A6F49_03200"/>
<dbReference type="InterPro" id="IPR017205">
    <property type="entry name" value="Sig_transdc_His_kinase_ChrS"/>
</dbReference>
<dbReference type="Pfam" id="PF02518">
    <property type="entry name" value="HATPase_c"/>
    <property type="match status" value="1"/>
</dbReference>
<keyword evidence="1" id="KW-0808">Transferase</keyword>
<dbReference type="SUPFAM" id="SSF55874">
    <property type="entry name" value="ATPase domain of HSP90 chaperone/DNA topoisomerase II/histidine kinase"/>
    <property type="match status" value="1"/>
</dbReference>
<organism evidence="6 7">
    <name type="scientific">Enteractinococcus helveticum</name>
    <dbReference type="NCBI Taxonomy" id="1837282"/>
    <lineage>
        <taxon>Bacteria</taxon>
        <taxon>Bacillati</taxon>
        <taxon>Actinomycetota</taxon>
        <taxon>Actinomycetes</taxon>
        <taxon>Micrococcales</taxon>
        <taxon>Micrococcaceae</taxon>
    </lineage>
</organism>
<keyword evidence="4" id="KW-1133">Transmembrane helix</keyword>
<evidence type="ECO:0000259" key="5">
    <source>
        <dbReference type="SMART" id="SM00387"/>
    </source>
</evidence>
<dbReference type="Proteomes" id="UP000078292">
    <property type="component" value="Unassembled WGS sequence"/>
</dbReference>
<dbReference type="Pfam" id="PF07730">
    <property type="entry name" value="HisKA_3"/>
    <property type="match status" value="1"/>
</dbReference>
<accession>A0A1B7M3B3</accession>
<dbReference type="GO" id="GO:0016020">
    <property type="term" value="C:membrane"/>
    <property type="evidence" value="ECO:0007669"/>
    <property type="project" value="InterPro"/>
</dbReference>
<dbReference type="InterPro" id="IPR003594">
    <property type="entry name" value="HATPase_dom"/>
</dbReference>
<dbReference type="InterPro" id="IPR036890">
    <property type="entry name" value="HATPase_C_sf"/>
</dbReference>
<sequence>MTAMPTSLAAPERSPVLRVLRVGLHVMFAVLLGLGLVRAFLPSGAVAAPPMHRILVITLLAAVLALVYVLGTSREYRWYRHDAKPAHGRAKILGWAWLSTITVLWLVLLFLSPTFVWVAFPLMFLYLYLLTTVAGVVAVVLLWAATWLLPWWDAVRATGPQPPDLATIIGPGIGAVLAVLISAAYRHLLAQAVHHQRVAAALQAAQTDLAATEHRAGQLEERERLAREIHDTLAQGFSSIVLVSRAARQSQELSPSTQQSLELIEETAAANLTEARGLIQHLGTADPADSLRTQLQQLTKRYETELAVRHQPVDMHLRWEGEKSPAQLPSPISAAVLRTVQVGLGNVAAHAQATQVVITVGIWDDELTVDIFDNGVGFTVPDAFYPGFTATPGQHSDGETSGYGLYGLRQRLAVLNGSLAIESAPGEGTVVAARIPLTSASTNPAVQEDL</sequence>
<evidence type="ECO:0000313" key="7">
    <source>
        <dbReference type="Proteomes" id="UP000078292"/>
    </source>
</evidence>
<keyword evidence="3" id="KW-0902">Two-component regulatory system</keyword>
<evidence type="ECO:0000313" key="6">
    <source>
        <dbReference type="EMBL" id="OAV63065.1"/>
    </source>
</evidence>
<dbReference type="RefSeq" id="WP_082911500.1">
    <property type="nucleotide sequence ID" value="NZ_LXEY01000004.1"/>
</dbReference>
<feature type="domain" description="Histidine kinase/HSP90-like ATPase" evidence="5">
    <location>
        <begin position="331"/>
        <end position="439"/>
    </location>
</feature>
<feature type="transmembrane region" description="Helical" evidence="4">
    <location>
        <begin position="126"/>
        <end position="152"/>
    </location>
</feature>
<dbReference type="InterPro" id="IPR011712">
    <property type="entry name" value="Sig_transdc_His_kin_sub3_dim/P"/>
</dbReference>
<reference evidence="6 7" key="1">
    <citation type="submission" date="2016-04" db="EMBL/GenBank/DDBJ databases">
        <title>First whole genome shotgun sequence of the bacterium Enteractinococcus sp. strain UASWS1574.</title>
        <authorList>
            <person name="Crovadore J."/>
            <person name="Chablais R."/>
            <person name="Lefort F."/>
        </authorList>
    </citation>
    <scope>NUCLEOTIDE SEQUENCE [LARGE SCALE GENOMIC DNA]</scope>
    <source>
        <strain evidence="6 7">UASWS1574</strain>
    </source>
</reference>
<proteinExistence type="predicted"/>
<feature type="transmembrane region" description="Helical" evidence="4">
    <location>
        <begin position="53"/>
        <end position="71"/>
    </location>
</feature>
<dbReference type="PANTHER" id="PTHR24421">
    <property type="entry name" value="NITRATE/NITRITE SENSOR PROTEIN NARX-RELATED"/>
    <property type="match status" value="1"/>
</dbReference>
<evidence type="ECO:0000256" key="1">
    <source>
        <dbReference type="ARBA" id="ARBA00022679"/>
    </source>
</evidence>
<gene>
    <name evidence="6" type="ORF">A6F49_03200</name>
</gene>
<dbReference type="GO" id="GO:0000155">
    <property type="term" value="F:phosphorelay sensor kinase activity"/>
    <property type="evidence" value="ECO:0007669"/>
    <property type="project" value="InterPro"/>
</dbReference>
<keyword evidence="2" id="KW-0418">Kinase</keyword>
<keyword evidence="4" id="KW-0812">Transmembrane</keyword>
<evidence type="ECO:0000256" key="3">
    <source>
        <dbReference type="ARBA" id="ARBA00023012"/>
    </source>
</evidence>
<dbReference type="CDD" id="cd16917">
    <property type="entry name" value="HATPase_UhpB-NarQ-NarX-like"/>
    <property type="match status" value="1"/>
</dbReference>
<dbReference type="GO" id="GO:0046983">
    <property type="term" value="F:protein dimerization activity"/>
    <property type="evidence" value="ECO:0007669"/>
    <property type="project" value="InterPro"/>
</dbReference>
<dbReference type="Gene3D" id="1.20.5.1930">
    <property type="match status" value="1"/>
</dbReference>
<dbReference type="OrthoDB" id="144293at2"/>
<dbReference type="SMART" id="SM00387">
    <property type="entry name" value="HATPase_c"/>
    <property type="match status" value="1"/>
</dbReference>
<dbReference type="InterPro" id="IPR050482">
    <property type="entry name" value="Sensor_HK_TwoCompSys"/>
</dbReference>
<dbReference type="Gene3D" id="3.30.565.10">
    <property type="entry name" value="Histidine kinase-like ATPase, C-terminal domain"/>
    <property type="match status" value="1"/>
</dbReference>
<evidence type="ECO:0000256" key="4">
    <source>
        <dbReference type="SAM" id="Phobius"/>
    </source>
</evidence>
<protein>
    <recommendedName>
        <fullName evidence="5">Histidine kinase/HSP90-like ATPase domain-containing protein</fullName>
    </recommendedName>
</protein>
<name>A0A1B7M3B3_9MICC</name>
<dbReference type="PIRSF" id="PIRSF037434">
    <property type="entry name" value="STHK_ChrS"/>
    <property type="match status" value="1"/>
</dbReference>
<feature type="transmembrane region" description="Helical" evidence="4">
    <location>
        <begin position="92"/>
        <end position="120"/>
    </location>
</feature>
<dbReference type="AlphaFoldDB" id="A0A1B7M3B3"/>
<keyword evidence="7" id="KW-1185">Reference proteome</keyword>
<feature type="transmembrane region" description="Helical" evidence="4">
    <location>
        <begin position="22"/>
        <end position="41"/>
    </location>
</feature>
<comment type="caution">
    <text evidence="6">The sequence shown here is derived from an EMBL/GenBank/DDBJ whole genome shotgun (WGS) entry which is preliminary data.</text>
</comment>
<feature type="transmembrane region" description="Helical" evidence="4">
    <location>
        <begin position="164"/>
        <end position="185"/>
    </location>
</feature>
<evidence type="ECO:0000256" key="2">
    <source>
        <dbReference type="ARBA" id="ARBA00022777"/>
    </source>
</evidence>